<feature type="domain" description="GHMP kinase C-terminal" evidence="9">
    <location>
        <begin position="308"/>
        <end position="381"/>
    </location>
</feature>
<name>A0AAU8PPM0_CORPS</name>
<dbReference type="PIRSF" id="PIRSF000530">
    <property type="entry name" value="Galactokinase"/>
    <property type="match status" value="1"/>
</dbReference>
<dbReference type="Proteomes" id="UP000006465">
    <property type="component" value="Chromosome"/>
</dbReference>
<dbReference type="InterPro" id="IPR006206">
    <property type="entry name" value="Mevalonate/galactokinase"/>
</dbReference>
<keyword evidence="3" id="KW-0547">Nucleotide-binding</keyword>
<feature type="domain" description="GHMP kinase N-terminal" evidence="8">
    <location>
        <begin position="108"/>
        <end position="200"/>
    </location>
</feature>
<feature type="domain" description="Galactokinase N-terminal" evidence="10">
    <location>
        <begin position="22"/>
        <end position="70"/>
    </location>
</feature>
<dbReference type="GO" id="GO:0005829">
    <property type="term" value="C:cytosol"/>
    <property type="evidence" value="ECO:0007669"/>
    <property type="project" value="TreeGrafter"/>
</dbReference>
<keyword evidence="6" id="KW-0299">Galactose metabolism</keyword>
<evidence type="ECO:0000256" key="1">
    <source>
        <dbReference type="ARBA" id="ARBA00006566"/>
    </source>
</evidence>
<dbReference type="SUPFAM" id="SSF54211">
    <property type="entry name" value="Ribosomal protein S5 domain 2-like"/>
    <property type="match status" value="1"/>
</dbReference>
<comment type="similarity">
    <text evidence="1">Belongs to the GHMP kinase family. GalK subfamily.</text>
</comment>
<evidence type="ECO:0000256" key="4">
    <source>
        <dbReference type="ARBA" id="ARBA00022777"/>
    </source>
</evidence>
<keyword evidence="5" id="KW-0067">ATP-binding</keyword>
<dbReference type="InterPro" id="IPR036554">
    <property type="entry name" value="GHMP_kinase_C_sf"/>
</dbReference>
<keyword evidence="2 11" id="KW-0808">Transferase</keyword>
<evidence type="ECO:0000313" key="11">
    <source>
        <dbReference type="EMBL" id="AFK16452.1"/>
    </source>
</evidence>
<dbReference type="KEGG" id="coe:CP258_04225"/>
<dbReference type="InterPro" id="IPR013750">
    <property type="entry name" value="GHMP_kinase_C_dom"/>
</dbReference>
<protein>
    <recommendedName>
        <fullName evidence="7">Galactokinase</fullName>
        <ecNumber evidence="7">2.7.1.6</ecNumber>
    </recommendedName>
</protein>
<dbReference type="InterPro" id="IPR006203">
    <property type="entry name" value="GHMP_knse_ATP-bd_CS"/>
</dbReference>
<proteinExistence type="inferred from homology"/>
<accession>A0AAU8PPM0</accession>
<dbReference type="Gene3D" id="3.30.230.10">
    <property type="match status" value="1"/>
</dbReference>
<dbReference type="PRINTS" id="PR00473">
    <property type="entry name" value="GALCTOKINASE"/>
</dbReference>
<evidence type="ECO:0000313" key="12">
    <source>
        <dbReference type="Proteomes" id="UP000006465"/>
    </source>
</evidence>
<dbReference type="GO" id="GO:0004335">
    <property type="term" value="F:galactokinase activity"/>
    <property type="evidence" value="ECO:0007669"/>
    <property type="project" value="UniProtKB-UniRule"/>
</dbReference>
<dbReference type="NCBIfam" id="TIGR00131">
    <property type="entry name" value="gal_kin"/>
    <property type="match status" value="1"/>
</dbReference>
<evidence type="ECO:0000259" key="8">
    <source>
        <dbReference type="Pfam" id="PF00288"/>
    </source>
</evidence>
<dbReference type="InterPro" id="IPR014721">
    <property type="entry name" value="Ribsml_uS5_D2-typ_fold_subgr"/>
</dbReference>
<dbReference type="GO" id="GO:0006012">
    <property type="term" value="P:galactose metabolic process"/>
    <property type="evidence" value="ECO:0007669"/>
    <property type="project" value="UniProtKB-UniRule"/>
</dbReference>
<dbReference type="EMBL" id="CP003540">
    <property type="protein sequence ID" value="AFK16452.1"/>
    <property type="molecule type" value="Genomic_DNA"/>
</dbReference>
<evidence type="ECO:0000256" key="7">
    <source>
        <dbReference type="NCBIfam" id="TIGR00131"/>
    </source>
</evidence>
<dbReference type="Pfam" id="PF00288">
    <property type="entry name" value="GHMP_kinases_N"/>
    <property type="match status" value="1"/>
</dbReference>
<reference evidence="11 12" key="1">
    <citation type="journal article" date="2013" name="J. Biotechnol.">
        <title>Genome sequence of Corynebacterium pseudotuberculosis biovar equi strain 258 and prediction of antigenic targets to improve biotechnological vaccine production.</title>
        <authorList>
            <person name="Soares S.C."/>
            <person name="Trost E."/>
            <person name="Ramos R.T."/>
            <person name="Carneiro A.R."/>
            <person name="Santos A.R."/>
            <person name="Pinto A.C."/>
            <person name="Barbosa E."/>
            <person name="Aburjaile F."/>
            <person name="Ali A."/>
            <person name="Diniz C.A."/>
            <person name="Hassan S.S."/>
            <person name="Fiaux K."/>
            <person name="Guimaraes L.C."/>
            <person name="Bakhtiar S.M."/>
            <person name="Pereira U."/>
            <person name="Almeida S.S."/>
            <person name="Abreu V.A."/>
            <person name="Rocha F.S."/>
            <person name="Dorella F.A."/>
            <person name="Miyoshi A."/>
            <person name="Silva A."/>
            <person name="Azevedo V."/>
            <person name="Tauch A."/>
        </authorList>
    </citation>
    <scope>NUCLEOTIDE SEQUENCE [LARGE SCALE GENOMIC DNA]</scope>
    <source>
        <strain evidence="11 12">258</strain>
    </source>
</reference>
<sequence>MLELRWVHTRSPEHIAQDAAQLFRAHYHYDPAGVWGAPGRVNVIGDHVDYAGGISIPFALEQLTAVAMSPNNSGMFNLVSQTPEGETLTKTVNVDLVGPLSPSDWSGYVVGAIWAGTESGVIEKTQGYDIAIVSDVPLGSGLSSSAALECSSAVGAFELANGQPPSREKLPQLVDACVRAENDVVGASTGGLDQRSSLFGEQGKALVIDFSSGKTTPVPFDLTSKGLALLIVNTNAPHTLSDGQYASRRGLVDDVTAALGDDAKTLRDINDAPARARQWAENNNLNAEEVYRRVNHVVEETLRAQQAAVALEKDDIDTFRRLMQESHESLRDQYEVVTPELESAFQAAGCYGSRMTGGGFGGSVISLVDATAITETAEKIAKAACDHGFPSPTFLIARPGEGARRLL</sequence>
<dbReference type="RefSeq" id="WP_014523217.1">
    <property type="nucleotide sequence ID" value="NC_017945.3"/>
</dbReference>
<dbReference type="InterPro" id="IPR000705">
    <property type="entry name" value="Galactokinase"/>
</dbReference>
<organism evidence="11 12">
    <name type="scientific">Corynebacterium pseudotuberculosis 258</name>
    <dbReference type="NCBI Taxonomy" id="1168865"/>
    <lineage>
        <taxon>Bacteria</taxon>
        <taxon>Bacillati</taxon>
        <taxon>Actinomycetota</taxon>
        <taxon>Actinomycetes</taxon>
        <taxon>Mycobacteriales</taxon>
        <taxon>Corynebacteriaceae</taxon>
        <taxon>Corynebacterium</taxon>
    </lineage>
</organism>
<dbReference type="Gene3D" id="3.30.70.890">
    <property type="entry name" value="GHMP kinase, C-terminal domain"/>
    <property type="match status" value="1"/>
</dbReference>
<dbReference type="EC" id="2.7.1.6" evidence="7"/>
<dbReference type="PANTHER" id="PTHR10457:SF7">
    <property type="entry name" value="GALACTOKINASE-RELATED"/>
    <property type="match status" value="1"/>
</dbReference>
<evidence type="ECO:0000256" key="3">
    <source>
        <dbReference type="ARBA" id="ARBA00022741"/>
    </source>
</evidence>
<dbReference type="Pfam" id="PF08544">
    <property type="entry name" value="GHMP_kinases_C"/>
    <property type="match status" value="1"/>
</dbReference>
<dbReference type="InterPro" id="IPR019741">
    <property type="entry name" value="Galactokinase_CS"/>
</dbReference>
<evidence type="ECO:0000256" key="2">
    <source>
        <dbReference type="ARBA" id="ARBA00022679"/>
    </source>
</evidence>
<dbReference type="PRINTS" id="PR00959">
    <property type="entry name" value="MEVGALKINASE"/>
</dbReference>
<dbReference type="InterPro" id="IPR020568">
    <property type="entry name" value="Ribosomal_Su5_D2-typ_SF"/>
</dbReference>
<dbReference type="Pfam" id="PF10509">
    <property type="entry name" value="GalKase_gal_bdg"/>
    <property type="match status" value="1"/>
</dbReference>
<gene>
    <name evidence="11" type="primary">galK</name>
    <name evidence="11" type="ORF">CP258_04225</name>
</gene>
<dbReference type="InterPro" id="IPR019539">
    <property type="entry name" value="GalKase_N"/>
</dbReference>
<dbReference type="PANTHER" id="PTHR10457">
    <property type="entry name" value="MEVALONATE KINASE/GALACTOKINASE"/>
    <property type="match status" value="1"/>
</dbReference>
<dbReference type="PROSITE" id="PS00106">
    <property type="entry name" value="GALACTOKINASE"/>
    <property type="match status" value="1"/>
</dbReference>
<dbReference type="InterPro" id="IPR006204">
    <property type="entry name" value="GHMP_kinase_N_dom"/>
</dbReference>
<keyword evidence="6" id="KW-0119">Carbohydrate metabolism</keyword>
<dbReference type="GO" id="GO:0005524">
    <property type="term" value="F:ATP binding"/>
    <property type="evidence" value="ECO:0007669"/>
    <property type="project" value="UniProtKB-UniRule"/>
</dbReference>
<keyword evidence="4" id="KW-0418">Kinase</keyword>
<dbReference type="SUPFAM" id="SSF55060">
    <property type="entry name" value="GHMP Kinase, C-terminal domain"/>
    <property type="match status" value="1"/>
</dbReference>
<evidence type="ECO:0000259" key="9">
    <source>
        <dbReference type="Pfam" id="PF08544"/>
    </source>
</evidence>
<dbReference type="AlphaFoldDB" id="A0AAU8PPM0"/>
<evidence type="ECO:0000256" key="6">
    <source>
        <dbReference type="ARBA" id="ARBA00023144"/>
    </source>
</evidence>
<dbReference type="PROSITE" id="PS00627">
    <property type="entry name" value="GHMP_KINASES_ATP"/>
    <property type="match status" value="1"/>
</dbReference>
<evidence type="ECO:0000259" key="10">
    <source>
        <dbReference type="Pfam" id="PF10509"/>
    </source>
</evidence>
<evidence type="ECO:0000256" key="5">
    <source>
        <dbReference type="ARBA" id="ARBA00022840"/>
    </source>
</evidence>